<evidence type="ECO:0000313" key="1">
    <source>
        <dbReference type="EMBL" id="KAK1131628.1"/>
    </source>
</evidence>
<sequence>MDEDYGLESRPVPDSNYDNWDTLCTSYAHKLSNVLMTSIPLRVYVHSDPHTQGLRLQKGTEAIAQSRRPLQSICFWRDVAVRSVERINQHFASTEPFSSKSLNQLSPIVGLGRASDCYGLFTTAEATKRILVCFATVI</sequence>
<proteinExistence type="predicted"/>
<protein>
    <submittedName>
        <fullName evidence="1">Uncharacterized protein</fullName>
    </submittedName>
</protein>
<name>A0AA40G6K8_9HYME</name>
<accession>A0AA40G6K8</accession>
<keyword evidence="2" id="KW-1185">Reference proteome</keyword>
<reference evidence="1" key="1">
    <citation type="submission" date="2021-10" db="EMBL/GenBank/DDBJ databases">
        <title>Melipona bicolor Genome sequencing and assembly.</title>
        <authorList>
            <person name="Araujo N.S."/>
            <person name="Arias M.C."/>
        </authorList>
    </citation>
    <scope>NUCLEOTIDE SEQUENCE</scope>
    <source>
        <strain evidence="1">USP_2M_L1-L4_2017</strain>
        <tissue evidence="1">Whole body</tissue>
    </source>
</reference>
<dbReference type="EMBL" id="JAHYIQ010000006">
    <property type="protein sequence ID" value="KAK1131628.1"/>
    <property type="molecule type" value="Genomic_DNA"/>
</dbReference>
<comment type="caution">
    <text evidence="1">The sequence shown here is derived from an EMBL/GenBank/DDBJ whole genome shotgun (WGS) entry which is preliminary data.</text>
</comment>
<dbReference type="Proteomes" id="UP001177670">
    <property type="component" value="Unassembled WGS sequence"/>
</dbReference>
<gene>
    <name evidence="1" type="ORF">K0M31_017918</name>
</gene>
<organism evidence="1 2">
    <name type="scientific">Melipona bicolor</name>
    <dbReference type="NCBI Taxonomy" id="60889"/>
    <lineage>
        <taxon>Eukaryota</taxon>
        <taxon>Metazoa</taxon>
        <taxon>Ecdysozoa</taxon>
        <taxon>Arthropoda</taxon>
        <taxon>Hexapoda</taxon>
        <taxon>Insecta</taxon>
        <taxon>Pterygota</taxon>
        <taxon>Neoptera</taxon>
        <taxon>Endopterygota</taxon>
        <taxon>Hymenoptera</taxon>
        <taxon>Apocrita</taxon>
        <taxon>Aculeata</taxon>
        <taxon>Apoidea</taxon>
        <taxon>Anthophila</taxon>
        <taxon>Apidae</taxon>
        <taxon>Melipona</taxon>
    </lineage>
</organism>
<evidence type="ECO:0000313" key="2">
    <source>
        <dbReference type="Proteomes" id="UP001177670"/>
    </source>
</evidence>
<dbReference type="AlphaFoldDB" id="A0AA40G6K8"/>